<dbReference type="CDD" id="cd16841">
    <property type="entry name" value="RraA_family"/>
    <property type="match status" value="1"/>
</dbReference>
<evidence type="ECO:0000313" key="1">
    <source>
        <dbReference type="EMBL" id="CUS44328.1"/>
    </source>
</evidence>
<dbReference type="AlphaFoldDB" id="A0A160TJA7"/>
<dbReference type="EC" id="5.3.3.10" evidence="1"/>
<dbReference type="Pfam" id="PF03737">
    <property type="entry name" value="RraA-like"/>
    <property type="match status" value="1"/>
</dbReference>
<keyword evidence="1" id="KW-0413">Isomerase</keyword>
<dbReference type="InterPro" id="IPR005493">
    <property type="entry name" value="RraA/RraA-like"/>
</dbReference>
<dbReference type="GO" id="GO:0008704">
    <property type="term" value="F:5-carboxymethyl-2-hydroxymuconate delta-isomerase activity"/>
    <property type="evidence" value="ECO:0007669"/>
    <property type="project" value="UniProtKB-EC"/>
</dbReference>
<dbReference type="EMBL" id="CZQE01000136">
    <property type="protein sequence ID" value="CUS44328.1"/>
    <property type="molecule type" value="Genomic_DNA"/>
</dbReference>
<name>A0A160TJA7_9ZZZZ</name>
<dbReference type="PANTHER" id="PTHR33254">
    <property type="entry name" value="4-HYDROXY-4-METHYL-2-OXOGLUTARATE ALDOLASE 3-RELATED"/>
    <property type="match status" value="1"/>
</dbReference>
<proteinExistence type="predicted"/>
<dbReference type="Gene3D" id="3.50.30.40">
    <property type="entry name" value="Ribonuclease E inhibitor RraA/RraA-like"/>
    <property type="match status" value="1"/>
</dbReference>
<reference evidence="1" key="1">
    <citation type="submission" date="2015-10" db="EMBL/GenBank/DDBJ databases">
        <authorList>
            <person name="Gilbert D.G."/>
        </authorList>
    </citation>
    <scope>NUCLEOTIDE SEQUENCE</scope>
</reference>
<gene>
    <name evidence="1" type="ORF">MGWOODY_Smn324</name>
</gene>
<dbReference type="PANTHER" id="PTHR33254:SF4">
    <property type="entry name" value="4-HYDROXY-4-METHYL-2-OXOGLUTARATE ALDOLASE 3-RELATED"/>
    <property type="match status" value="1"/>
</dbReference>
<accession>A0A160TJA7</accession>
<dbReference type="InterPro" id="IPR036704">
    <property type="entry name" value="RraA/RraA-like_sf"/>
</dbReference>
<sequence>MTTPARAQIQATRDDILFYTADWTGERFPDGRPRVPDAILKRLLDVNTEEAWGILRQAGYNNQFEGGFQMVHNDRPFVGRALTVQYLPLRPDMNKAISALGAKEKRSGGHNSWPIDMLQVGDVYVGDGYGKIIDGTLIGDNLGNSIYAKSKTGVVFDAGVRDVAGLAEIDGFNAFTRGYDPSAIREMEMFRINGPIRIGRATVLPGDLILAKREGVVFIPAIMAETVVKGAEYIAMRDAFGHQMLREQRFTPGEIDQRWTPTINAAFLKWTEEHPDQMKMTRAELAEMMKSRNQ</sequence>
<organism evidence="1">
    <name type="scientific">hydrothermal vent metagenome</name>
    <dbReference type="NCBI Taxonomy" id="652676"/>
    <lineage>
        <taxon>unclassified sequences</taxon>
        <taxon>metagenomes</taxon>
        <taxon>ecological metagenomes</taxon>
    </lineage>
</organism>
<protein>
    <submittedName>
        <fullName evidence="1">5-carboxymethyl-2-hydroxymuconate delta-isomerase</fullName>
        <ecNumber evidence="1">5.3.3.10</ecNumber>
    </submittedName>
</protein>
<dbReference type="SUPFAM" id="SSF89562">
    <property type="entry name" value="RraA-like"/>
    <property type="match status" value="1"/>
</dbReference>